<sequence length="17" mass="1871">MEMSLLCVLCVSMGRAK</sequence>
<accession>A0A0E9V0L3</accession>
<evidence type="ECO:0000313" key="1">
    <source>
        <dbReference type="EMBL" id="JAH71679.1"/>
    </source>
</evidence>
<dbReference type="EMBL" id="GBXM01036898">
    <property type="protein sequence ID" value="JAH71679.1"/>
    <property type="molecule type" value="Transcribed_RNA"/>
</dbReference>
<reference evidence="1" key="1">
    <citation type="submission" date="2014-11" db="EMBL/GenBank/DDBJ databases">
        <authorList>
            <person name="Amaro Gonzalez C."/>
        </authorList>
    </citation>
    <scope>NUCLEOTIDE SEQUENCE</scope>
</reference>
<proteinExistence type="predicted"/>
<organism evidence="1">
    <name type="scientific">Anguilla anguilla</name>
    <name type="common">European freshwater eel</name>
    <name type="synonym">Muraena anguilla</name>
    <dbReference type="NCBI Taxonomy" id="7936"/>
    <lineage>
        <taxon>Eukaryota</taxon>
        <taxon>Metazoa</taxon>
        <taxon>Chordata</taxon>
        <taxon>Craniata</taxon>
        <taxon>Vertebrata</taxon>
        <taxon>Euteleostomi</taxon>
        <taxon>Actinopterygii</taxon>
        <taxon>Neopterygii</taxon>
        <taxon>Teleostei</taxon>
        <taxon>Anguilliformes</taxon>
        <taxon>Anguillidae</taxon>
        <taxon>Anguilla</taxon>
    </lineage>
</organism>
<name>A0A0E9V0L3_ANGAN</name>
<reference evidence="1" key="2">
    <citation type="journal article" date="2015" name="Fish Shellfish Immunol.">
        <title>Early steps in the European eel (Anguilla anguilla)-Vibrio vulnificus interaction in the gills: Role of the RtxA13 toxin.</title>
        <authorList>
            <person name="Callol A."/>
            <person name="Pajuelo D."/>
            <person name="Ebbesson L."/>
            <person name="Teles M."/>
            <person name="MacKenzie S."/>
            <person name="Amaro C."/>
        </authorList>
    </citation>
    <scope>NUCLEOTIDE SEQUENCE</scope>
</reference>
<protein>
    <submittedName>
        <fullName evidence="1">Uncharacterized protein</fullName>
    </submittedName>
</protein>
<dbReference type="AlphaFoldDB" id="A0A0E9V0L3"/>